<evidence type="ECO:0000313" key="12">
    <source>
        <dbReference type="EMBL" id="WAL59577.1"/>
    </source>
</evidence>
<gene>
    <name evidence="12" type="ORF">OXH18_20765</name>
</gene>
<dbReference type="PANTHER" id="PTHR43221">
    <property type="entry name" value="PROTEASE HTPX"/>
    <property type="match status" value="1"/>
</dbReference>
<evidence type="ECO:0000256" key="1">
    <source>
        <dbReference type="ARBA" id="ARBA00022475"/>
    </source>
</evidence>
<dbReference type="EMBL" id="CP113797">
    <property type="protein sequence ID" value="WAL59577.1"/>
    <property type="molecule type" value="Genomic_DNA"/>
</dbReference>
<evidence type="ECO:0000256" key="9">
    <source>
        <dbReference type="ARBA" id="ARBA00023136"/>
    </source>
</evidence>
<evidence type="ECO:0000256" key="3">
    <source>
        <dbReference type="ARBA" id="ARBA00022692"/>
    </source>
</evidence>
<evidence type="ECO:0000313" key="13">
    <source>
        <dbReference type="Proteomes" id="UP001163152"/>
    </source>
</evidence>
<proteinExistence type="inferred from homology"/>
<reference evidence="12" key="1">
    <citation type="submission" date="2022-12" db="EMBL/GenBank/DDBJ databases">
        <title>Polyphasic identification of a Novel Hot-Spring Cyanobacterium Ocullathermofonsia sinensis gen nov. sp. nov. and Genomic Insights on its Adaptations to the Thermal Habitat.</title>
        <authorList>
            <person name="Daroch M."/>
            <person name="Tang J."/>
            <person name="Jiang Y."/>
        </authorList>
    </citation>
    <scope>NUCLEOTIDE SEQUENCE</scope>
    <source>
        <strain evidence="12">PKUAC-SCTA174</strain>
    </source>
</reference>
<dbReference type="Proteomes" id="UP001163152">
    <property type="component" value="Chromosome"/>
</dbReference>
<evidence type="ECO:0000256" key="7">
    <source>
        <dbReference type="ARBA" id="ARBA00022989"/>
    </source>
</evidence>
<feature type="domain" description="Peptidase M48" evidence="11">
    <location>
        <begin position="69"/>
        <end position="226"/>
    </location>
</feature>
<keyword evidence="9" id="KW-0472">Membrane</keyword>
<evidence type="ECO:0000256" key="6">
    <source>
        <dbReference type="ARBA" id="ARBA00022833"/>
    </source>
</evidence>
<sequence>MEIMKIEGLNPLEYEHPLDQKGLNMLEKTPGLDFWVNKFYELGAERFLQLHFVGSNLKVTSSSLPDIYEILENVCETLNLKTTPELYVRHDNYTSEVQPVANNLQGITIGVDRPLIAISAECIESFSSSELAFILGCEIGRIKSRHVLYSNIAGLLPSVSGVMAGLTLGVNLTRPVIDGLNVALTQWYRWSEFTADRAGLLACQDLTTAMRSMAKIAGLPRKYFDSFDIDDFVTQAREYEGFGDTSYAKLLKIFSLMSRNQAFIVSRANELLKWIDSGGYQAVLERKTKIKPPPPANFCRHCGFKLELSNAFCSNCGQQTSA</sequence>
<keyword evidence="5 10" id="KW-0378">Hydrolase</keyword>
<dbReference type="KEGG" id="tsin:OXH18_20765"/>
<evidence type="ECO:0000256" key="4">
    <source>
        <dbReference type="ARBA" id="ARBA00022723"/>
    </source>
</evidence>
<dbReference type="AlphaFoldDB" id="A0A9E8ZCZ5"/>
<dbReference type="GO" id="GO:0004222">
    <property type="term" value="F:metalloendopeptidase activity"/>
    <property type="evidence" value="ECO:0007669"/>
    <property type="project" value="InterPro"/>
</dbReference>
<dbReference type="CDD" id="cd07325">
    <property type="entry name" value="M48_Ste24p_like"/>
    <property type="match status" value="1"/>
</dbReference>
<keyword evidence="7" id="KW-1133">Transmembrane helix</keyword>
<dbReference type="GO" id="GO:0006508">
    <property type="term" value="P:proteolysis"/>
    <property type="evidence" value="ECO:0007669"/>
    <property type="project" value="UniProtKB-KW"/>
</dbReference>
<keyword evidence="2 10" id="KW-0645">Protease</keyword>
<comment type="cofactor">
    <cofactor evidence="10">
        <name>Zn(2+)</name>
        <dbReference type="ChEBI" id="CHEBI:29105"/>
    </cofactor>
    <text evidence="10">Binds 1 zinc ion per subunit.</text>
</comment>
<dbReference type="GO" id="GO:0046872">
    <property type="term" value="F:metal ion binding"/>
    <property type="evidence" value="ECO:0007669"/>
    <property type="project" value="UniProtKB-KW"/>
</dbReference>
<dbReference type="Pfam" id="PF01435">
    <property type="entry name" value="Peptidase_M48"/>
    <property type="match status" value="1"/>
</dbReference>
<evidence type="ECO:0000256" key="10">
    <source>
        <dbReference type="RuleBase" id="RU003983"/>
    </source>
</evidence>
<comment type="similarity">
    <text evidence="10">Belongs to the peptidase M48 family.</text>
</comment>
<keyword evidence="8 10" id="KW-0482">Metalloprotease</keyword>
<keyword evidence="4" id="KW-0479">Metal-binding</keyword>
<accession>A0A9E8ZCZ5</accession>
<keyword evidence="13" id="KW-1185">Reference proteome</keyword>
<evidence type="ECO:0000259" key="11">
    <source>
        <dbReference type="Pfam" id="PF01435"/>
    </source>
</evidence>
<evidence type="ECO:0000256" key="8">
    <source>
        <dbReference type="ARBA" id="ARBA00023049"/>
    </source>
</evidence>
<dbReference type="PANTHER" id="PTHR43221:SF3">
    <property type="entry name" value="SLL1280 PROTEIN"/>
    <property type="match status" value="1"/>
</dbReference>
<dbReference type="RefSeq" id="WP_268609371.1">
    <property type="nucleotide sequence ID" value="NZ_CP113797.1"/>
</dbReference>
<dbReference type="Gene3D" id="3.30.2010.10">
    <property type="entry name" value="Metalloproteases ('zincins'), catalytic domain"/>
    <property type="match status" value="1"/>
</dbReference>
<evidence type="ECO:0000256" key="2">
    <source>
        <dbReference type="ARBA" id="ARBA00022670"/>
    </source>
</evidence>
<protein>
    <submittedName>
        <fullName evidence="12">M48 family metallopeptidase</fullName>
    </submittedName>
</protein>
<organism evidence="12 13">
    <name type="scientific">Thermocoleostomius sinensis A174</name>
    <dbReference type="NCBI Taxonomy" id="2016057"/>
    <lineage>
        <taxon>Bacteria</taxon>
        <taxon>Bacillati</taxon>
        <taxon>Cyanobacteriota</taxon>
        <taxon>Cyanophyceae</taxon>
        <taxon>Oculatellales</taxon>
        <taxon>Oculatellaceae</taxon>
        <taxon>Thermocoleostomius</taxon>
    </lineage>
</organism>
<evidence type="ECO:0000256" key="5">
    <source>
        <dbReference type="ARBA" id="ARBA00022801"/>
    </source>
</evidence>
<dbReference type="InterPro" id="IPR050083">
    <property type="entry name" value="HtpX_protease"/>
</dbReference>
<keyword evidence="3" id="KW-0812">Transmembrane</keyword>
<keyword evidence="1" id="KW-1003">Cell membrane</keyword>
<dbReference type="InterPro" id="IPR001915">
    <property type="entry name" value="Peptidase_M48"/>
</dbReference>
<keyword evidence="6 10" id="KW-0862">Zinc</keyword>
<name>A0A9E8ZCZ5_9CYAN</name>